<dbReference type="Proteomes" id="UP001642720">
    <property type="component" value="Unassembled WGS sequence"/>
</dbReference>
<sequence>MKFSSFAIFAAAALVQANPAPSPAPEPGLFDDISTFITGAAGKVSSFVDNVHSNWDEGLSKGHAVNSAIDSIFASDEPSKVIASLTSEAAPLFSSLSSVAATATGAAASSVSADISKLSASLASETSKAAAAASSRSKDAAPVQTGFMAMGALIGGAAVLANM</sequence>
<proteinExistence type="predicted"/>
<evidence type="ECO:0000256" key="1">
    <source>
        <dbReference type="SAM" id="SignalP"/>
    </source>
</evidence>
<gene>
    <name evidence="2" type="ORF">CCMA1212_006062</name>
</gene>
<accession>A0ABY2H2G9</accession>
<reference evidence="2 3" key="1">
    <citation type="submission" date="2018-01" db="EMBL/GenBank/DDBJ databases">
        <title>Genome characterization of the sugarcane-associated fungus Trichoderma ghanense CCMA-1212 and their application in lignocelulose bioconversion.</title>
        <authorList>
            <person name="Steindorff A.S."/>
            <person name="Mendes T.D."/>
            <person name="Vilela E.S.D."/>
            <person name="Rodrigues D.S."/>
            <person name="Formighieri E.F."/>
            <person name="Melo I.S."/>
            <person name="Favaro L.C.L."/>
        </authorList>
    </citation>
    <scope>NUCLEOTIDE SEQUENCE [LARGE SCALE GENOMIC DNA]</scope>
    <source>
        <strain evidence="2 3">CCMA-1212</strain>
    </source>
</reference>
<dbReference type="EMBL" id="PPTA01000007">
    <property type="protein sequence ID" value="TFB02226.1"/>
    <property type="molecule type" value="Genomic_DNA"/>
</dbReference>
<keyword evidence="3" id="KW-1185">Reference proteome</keyword>
<feature type="signal peptide" evidence="1">
    <location>
        <begin position="1"/>
        <end position="17"/>
    </location>
</feature>
<comment type="caution">
    <text evidence="2">The sequence shown here is derived from an EMBL/GenBank/DDBJ whole genome shotgun (WGS) entry which is preliminary data.</text>
</comment>
<name>A0ABY2H2G9_9HYPO</name>
<protein>
    <submittedName>
        <fullName evidence="2">Uncharacterized protein</fullName>
    </submittedName>
</protein>
<feature type="chain" id="PRO_5047193111" evidence="1">
    <location>
        <begin position="18"/>
        <end position="163"/>
    </location>
</feature>
<keyword evidence="1" id="KW-0732">Signal</keyword>
<evidence type="ECO:0000313" key="3">
    <source>
        <dbReference type="Proteomes" id="UP001642720"/>
    </source>
</evidence>
<evidence type="ECO:0000313" key="2">
    <source>
        <dbReference type="EMBL" id="TFB02226.1"/>
    </source>
</evidence>
<dbReference type="GeneID" id="300577753"/>
<dbReference type="RefSeq" id="XP_073558427.1">
    <property type="nucleotide sequence ID" value="XM_073703303.1"/>
</dbReference>
<organism evidence="2 3">
    <name type="scientific">Trichoderma ghanense</name>
    <dbReference type="NCBI Taxonomy" id="65468"/>
    <lineage>
        <taxon>Eukaryota</taxon>
        <taxon>Fungi</taxon>
        <taxon>Dikarya</taxon>
        <taxon>Ascomycota</taxon>
        <taxon>Pezizomycotina</taxon>
        <taxon>Sordariomycetes</taxon>
        <taxon>Hypocreomycetidae</taxon>
        <taxon>Hypocreales</taxon>
        <taxon>Hypocreaceae</taxon>
        <taxon>Trichoderma</taxon>
    </lineage>
</organism>